<accession>A0A3Q8LYN1</accession>
<dbReference type="InterPro" id="IPR002921">
    <property type="entry name" value="Fungal_lipase-type"/>
</dbReference>
<organism evidence="2">
    <name type="scientific">Okeania hirsuta</name>
    <dbReference type="NCBI Taxonomy" id="1458930"/>
    <lineage>
        <taxon>Bacteria</taxon>
        <taxon>Bacillati</taxon>
        <taxon>Cyanobacteriota</taxon>
        <taxon>Cyanophyceae</taxon>
        <taxon>Oscillatoriophycideae</taxon>
        <taxon>Oscillatoriales</taxon>
        <taxon>Microcoleaceae</taxon>
        <taxon>Okeania</taxon>
    </lineage>
</organism>
<evidence type="ECO:0000313" key="2">
    <source>
        <dbReference type="EMBL" id="AZH23828.1"/>
    </source>
</evidence>
<dbReference type="GO" id="GO:0006629">
    <property type="term" value="P:lipid metabolic process"/>
    <property type="evidence" value="ECO:0007669"/>
    <property type="project" value="InterPro"/>
</dbReference>
<evidence type="ECO:0000259" key="1">
    <source>
        <dbReference type="Pfam" id="PF01764"/>
    </source>
</evidence>
<protein>
    <recommendedName>
        <fullName evidence="1">Fungal lipase-type domain-containing protein</fullName>
    </recommendedName>
</protein>
<dbReference type="Gene3D" id="3.40.50.1820">
    <property type="entry name" value="alpha/beta hydrolase"/>
    <property type="match status" value="1"/>
</dbReference>
<dbReference type="SUPFAM" id="SSF53474">
    <property type="entry name" value="alpha/beta-Hydrolases"/>
    <property type="match status" value="1"/>
</dbReference>
<proteinExistence type="predicted"/>
<name>A0A3Q8LYN1_9CYAN</name>
<dbReference type="AlphaFoldDB" id="A0A3Q8LYN1"/>
<sequence length="436" mass="48961">MVTLDEGSQQELQDLATQKLNDIFLDSKIQELIGEWEVVWGPCVFKYDGPISILEGEVTDSVMYMAKSKDINESECYVIAIAGTNLRSLHGWIVQDFWVNKTKLWNNGQPWKADPEDQTTPGIRVSAATSTAMRILCEDMQSDQKSLLDSLKEIANSASKPISINTCGQSLGGTLSPALALSLMDRRSEWDPEGKATFSASPTSGATPGNDKFATYYDSQLGNVTDRIWNSFDFVPHGWAQETLEETRTFYEPYIPTTALIDLFVDFCLFLSKSSGVEYKHVRLEQDSYPSEFNPDAVPKISAGDISKLVVKLILHSLGIENAPKDLIDAEIDIIKPLIEELIEKNKSGKSPLPAGQIKQMVEPYVQQIIEKLQTEKLISNIKGSINHVRLLLSSIWDFIKYIFQTLYQHAEALFEYMQISEYITRLDELGVQLLP</sequence>
<reference evidence="2" key="1">
    <citation type="journal article" date="2018" name="ACS Chem. Biol.">
        <title>Ketoreductase domain dysfunction expands chemodiversity: malyngamide biosynthesis in the cyanobacterium Okeania hirsuta.</title>
        <authorList>
            <person name="Moss N.A."/>
            <person name="Leao T."/>
            <person name="Rankin M."/>
            <person name="McCullough T.M."/>
            <person name="Qu P."/>
            <person name="Korobeynikov A."/>
            <person name="Smith J.L."/>
            <person name="Gerwick L."/>
            <person name="Gerwick W.H."/>
        </authorList>
    </citation>
    <scope>NUCLEOTIDE SEQUENCE</scope>
    <source>
        <strain evidence="2">PAP-21-Jun-06-1</strain>
    </source>
</reference>
<feature type="domain" description="Fungal lipase-type" evidence="1">
    <location>
        <begin position="107"/>
        <end position="237"/>
    </location>
</feature>
<dbReference type="Pfam" id="PF01764">
    <property type="entry name" value="Lipase_3"/>
    <property type="match status" value="1"/>
</dbReference>
<dbReference type="InterPro" id="IPR029058">
    <property type="entry name" value="AB_hydrolase_fold"/>
</dbReference>
<dbReference type="EMBL" id="MK142793">
    <property type="protein sequence ID" value="AZH23828.1"/>
    <property type="molecule type" value="Genomic_DNA"/>
</dbReference>